<accession>A0A4U1CY59</accession>
<dbReference type="AlphaFoldDB" id="A0A4U1CY59"/>
<dbReference type="RefSeq" id="WP_136833846.1">
    <property type="nucleotide sequence ID" value="NZ_SWBM01000013.1"/>
</dbReference>
<dbReference type="SUPFAM" id="SSF160755">
    <property type="entry name" value="YugN-like"/>
    <property type="match status" value="1"/>
</dbReference>
<evidence type="ECO:0000313" key="2">
    <source>
        <dbReference type="Proteomes" id="UP000307756"/>
    </source>
</evidence>
<name>A0A4U1CY59_9BACI</name>
<dbReference type="Pfam" id="PF08868">
    <property type="entry name" value="YugN"/>
    <property type="match status" value="1"/>
</dbReference>
<reference evidence="1 2" key="1">
    <citation type="journal article" date="2011" name="J. Microbiol.">
        <title>Bacillus kyonggiensis sp. nov., isolated from soil of a lettuce field.</title>
        <authorList>
            <person name="Dong K."/>
            <person name="Lee S."/>
        </authorList>
    </citation>
    <scope>NUCLEOTIDE SEQUENCE [LARGE SCALE GENOMIC DNA]</scope>
    <source>
        <strain evidence="1 2">NB22</strain>
    </source>
</reference>
<dbReference type="InterPro" id="IPR036491">
    <property type="entry name" value="YugN-like_sf"/>
</dbReference>
<gene>
    <name evidence="1" type="ORF">FA727_23265</name>
</gene>
<sequence length="134" mass="15267">MIEMPSKVEGREYRLFDLEQSLKPIGYVIGGNWDYDHGYFDYKIDDKDGYMFYRVPFHAVDGQLDTPGCTVAIDRPFLLAHEYEADLDQNANAGTFNASFNQFQGPENKDAAVPDKYLETGKVLTAELESILLR</sequence>
<organism evidence="1 2">
    <name type="scientific">Robertmurraya kyonggiensis</name>
    <dbReference type="NCBI Taxonomy" id="1037680"/>
    <lineage>
        <taxon>Bacteria</taxon>
        <taxon>Bacillati</taxon>
        <taxon>Bacillota</taxon>
        <taxon>Bacilli</taxon>
        <taxon>Bacillales</taxon>
        <taxon>Bacillaceae</taxon>
        <taxon>Robertmurraya</taxon>
    </lineage>
</organism>
<dbReference type="OrthoDB" id="2988890at2"/>
<comment type="caution">
    <text evidence="1">The sequence shown here is derived from an EMBL/GenBank/DDBJ whole genome shotgun (WGS) entry which is preliminary data.</text>
</comment>
<proteinExistence type="predicted"/>
<evidence type="ECO:0000313" key="1">
    <source>
        <dbReference type="EMBL" id="TKC13822.1"/>
    </source>
</evidence>
<keyword evidence="2" id="KW-1185">Reference proteome</keyword>
<dbReference type="Gene3D" id="3.30.310.100">
    <property type="entry name" value="YugN-like"/>
    <property type="match status" value="1"/>
</dbReference>
<dbReference type="EMBL" id="SWBM01000013">
    <property type="protein sequence ID" value="TKC13822.1"/>
    <property type="molecule type" value="Genomic_DNA"/>
</dbReference>
<evidence type="ECO:0008006" key="3">
    <source>
        <dbReference type="Google" id="ProtNLM"/>
    </source>
</evidence>
<dbReference type="Proteomes" id="UP000307756">
    <property type="component" value="Unassembled WGS sequence"/>
</dbReference>
<dbReference type="InterPro" id="IPR014967">
    <property type="entry name" value="Uncharacterised_YugN-like"/>
</dbReference>
<protein>
    <recommendedName>
        <fullName evidence="3">YugN-like family protein</fullName>
    </recommendedName>
</protein>